<reference evidence="1 2" key="1">
    <citation type="submission" date="2017-11" db="EMBL/GenBank/DDBJ databases">
        <title>Draft genome sequence of Mitsuaria sp. HWN-4.</title>
        <authorList>
            <person name="Gundlapally S.R."/>
        </authorList>
    </citation>
    <scope>NUCLEOTIDE SEQUENCE [LARGE SCALE GENOMIC DNA]</scope>
    <source>
        <strain evidence="1 2">HWN-4</strain>
    </source>
</reference>
<dbReference type="AlphaFoldDB" id="A0A2G9C2V0"/>
<keyword evidence="2" id="KW-1185">Reference proteome</keyword>
<dbReference type="NCBIfam" id="TIGR03373">
    <property type="entry name" value="VI_minor_4"/>
    <property type="match status" value="1"/>
</dbReference>
<dbReference type="Pfam" id="PF09867">
    <property type="entry name" value="TagF_N"/>
    <property type="match status" value="1"/>
</dbReference>
<sequence length="236" mass="25539">MSALPEALNSSGDAVPGWYGKVAALGDFAQRRLPQHCVRHCDAWLSGMMQDLPKVLGARWLDTYLTAPVLRFAWAPGVVDMKWWFGVLMASCDNVGRYFPLVIAQPRSQPPIDRAGLDHLDRWYTVLANAAMRTLDDTATVDSLEAALAAAPPWPASHAATLPAPENAVQWVTYTAPAGLLTSAMPMLAAGELMERLAGCTVWSPNPEPGAQIDMRWGPGLPYVEAFAALLTKRSG</sequence>
<protein>
    <submittedName>
        <fullName evidence="1">Type VI secretion system-associated protein TagF</fullName>
    </submittedName>
</protein>
<evidence type="ECO:0000313" key="1">
    <source>
        <dbReference type="EMBL" id="PIM50717.1"/>
    </source>
</evidence>
<comment type="caution">
    <text evidence="1">The sequence shown here is derived from an EMBL/GenBank/DDBJ whole genome shotgun (WGS) entry which is preliminary data.</text>
</comment>
<accession>A0A2G9C2V0</accession>
<dbReference type="InterPro" id="IPR038225">
    <property type="entry name" value="TagF_sf"/>
</dbReference>
<evidence type="ECO:0000313" key="2">
    <source>
        <dbReference type="Proteomes" id="UP000231501"/>
    </source>
</evidence>
<name>A0A2G9C2V0_9BURK</name>
<dbReference type="RefSeq" id="WP_099864183.1">
    <property type="nucleotide sequence ID" value="NZ_PEOG01000105.1"/>
</dbReference>
<organism evidence="1 2">
    <name type="scientific">Roseateles chitinivorans</name>
    <dbReference type="NCBI Taxonomy" id="2917965"/>
    <lineage>
        <taxon>Bacteria</taxon>
        <taxon>Pseudomonadati</taxon>
        <taxon>Pseudomonadota</taxon>
        <taxon>Betaproteobacteria</taxon>
        <taxon>Burkholderiales</taxon>
        <taxon>Sphaerotilaceae</taxon>
        <taxon>Roseateles</taxon>
    </lineage>
</organism>
<dbReference type="OrthoDB" id="9801841at2"/>
<proteinExistence type="predicted"/>
<dbReference type="InterPro" id="IPR017748">
    <property type="entry name" value="TagF"/>
</dbReference>
<gene>
    <name evidence="1" type="ORF">CS062_23520</name>
</gene>
<dbReference type="Gene3D" id="3.40.1730.10">
    <property type="entry name" value="pa0076 domain"/>
    <property type="match status" value="1"/>
</dbReference>
<dbReference type="EMBL" id="PEOG01000105">
    <property type="protein sequence ID" value="PIM50717.1"/>
    <property type="molecule type" value="Genomic_DNA"/>
</dbReference>
<dbReference type="Proteomes" id="UP000231501">
    <property type="component" value="Unassembled WGS sequence"/>
</dbReference>